<dbReference type="GeneID" id="83003880"/>
<organism evidence="10 11">
    <name type="scientific">Emergencia timonensis</name>
    <dbReference type="NCBI Taxonomy" id="1776384"/>
    <lineage>
        <taxon>Bacteria</taxon>
        <taxon>Bacillati</taxon>
        <taxon>Bacillota</taxon>
        <taxon>Clostridia</taxon>
        <taxon>Peptostreptococcales</taxon>
        <taxon>Anaerovoracaceae</taxon>
        <taxon>Emergencia</taxon>
    </lineage>
</organism>
<dbReference type="PANTHER" id="PTHR11735:SF6">
    <property type="entry name" value="TRNA N6-ADENOSINE THREONYLCARBAMOYLTRANSFERASE, MITOCHONDRIAL"/>
    <property type="match status" value="1"/>
</dbReference>
<dbReference type="PRINTS" id="PR00789">
    <property type="entry name" value="OSIALOPTASE"/>
</dbReference>
<evidence type="ECO:0000256" key="7">
    <source>
        <dbReference type="ARBA" id="ARBA00048117"/>
    </source>
</evidence>
<keyword evidence="3 8" id="KW-0819">tRNA processing</keyword>
<feature type="binding site" evidence="8">
    <location>
        <position position="279"/>
    </location>
    <ligand>
        <name>substrate</name>
    </ligand>
</feature>
<feature type="binding site" evidence="8">
    <location>
        <position position="116"/>
    </location>
    <ligand>
        <name>Fe cation</name>
        <dbReference type="ChEBI" id="CHEBI:24875"/>
    </ligand>
</feature>
<comment type="caution">
    <text evidence="10">The sequence shown here is derived from an EMBL/GenBank/DDBJ whole genome shotgun (WGS) entry which is preliminary data.</text>
</comment>
<evidence type="ECO:0000256" key="3">
    <source>
        <dbReference type="ARBA" id="ARBA00022694"/>
    </source>
</evidence>
<dbReference type="Gene3D" id="3.30.420.40">
    <property type="match status" value="2"/>
</dbReference>
<dbReference type="Pfam" id="PF00814">
    <property type="entry name" value="TsaD"/>
    <property type="match status" value="1"/>
</dbReference>
<feature type="binding site" evidence="8">
    <location>
        <position position="120"/>
    </location>
    <ligand>
        <name>Fe cation</name>
        <dbReference type="ChEBI" id="CHEBI:24875"/>
    </ligand>
</feature>
<feature type="binding site" evidence="8">
    <location>
        <begin position="139"/>
        <end position="143"/>
    </location>
    <ligand>
        <name>substrate</name>
    </ligand>
</feature>
<evidence type="ECO:0000256" key="4">
    <source>
        <dbReference type="ARBA" id="ARBA00022723"/>
    </source>
</evidence>
<comment type="cofactor">
    <cofactor evidence="8">
        <name>Fe(2+)</name>
        <dbReference type="ChEBI" id="CHEBI:29033"/>
    </cofactor>
    <text evidence="8">Binds 1 Fe(2+) ion per subunit.</text>
</comment>
<keyword evidence="5 8" id="KW-0408">Iron</keyword>
<dbReference type="RefSeq" id="WP_067536019.1">
    <property type="nucleotide sequence ID" value="NZ_AP025567.1"/>
</dbReference>
<keyword evidence="4 8" id="KW-0479">Metal-binding</keyword>
<keyword evidence="1 8" id="KW-0963">Cytoplasm</keyword>
<keyword evidence="2 8" id="KW-0808">Transferase</keyword>
<dbReference type="EC" id="2.3.1.234" evidence="8"/>
<dbReference type="NCBIfam" id="TIGR03723">
    <property type="entry name" value="T6A_TsaD_YgjD"/>
    <property type="match status" value="1"/>
</dbReference>
<dbReference type="HAMAP" id="MF_01445">
    <property type="entry name" value="TsaD"/>
    <property type="match status" value="1"/>
</dbReference>
<evidence type="ECO:0000256" key="1">
    <source>
        <dbReference type="ARBA" id="ARBA00022490"/>
    </source>
</evidence>
<reference evidence="10 11" key="1">
    <citation type="submission" date="2018-08" db="EMBL/GenBank/DDBJ databases">
        <title>A genome reference for cultivated species of the human gut microbiota.</title>
        <authorList>
            <person name="Zou Y."/>
            <person name="Xue W."/>
            <person name="Luo G."/>
        </authorList>
    </citation>
    <scope>NUCLEOTIDE SEQUENCE [LARGE SCALE GENOMIC DNA]</scope>
    <source>
        <strain evidence="10 11">AM07-24</strain>
    </source>
</reference>
<keyword evidence="6 8" id="KW-0012">Acyltransferase</keyword>
<dbReference type="EMBL" id="QRMS01000009">
    <property type="protein sequence ID" value="RHJ83410.1"/>
    <property type="molecule type" value="Genomic_DNA"/>
</dbReference>
<sequence length="338" mass="36045">MKDQKFLTMAIESSCDETSVAVLADGRTVLSNVISSQIAIHTAFGGVVPEIASRHHLENMNRVVEQSLTEAGVTLDDIDLLGVTYGPGLVGALLMGVATAKAMAFAKDIPLVGVNHMHGHISANFIQYPDLKPPFMSLIVSGGHTNIVEMTDYGQCNVLGGTRDDAVGEAYDKVARVIGLGYPGGPKIDIAAKEGNSQAIHFKRVFLEKGSLDFSFSGLKTAVLNYLNTEKQAGREISVPDVAASFQAAVIEVIVKKAIEAALDKRQDKLVLAGGVAANSKLRCDLQAECDKHGIRLYVPDPVLCTDNAAMIACAAYYKYQTLGADDLYLDAYPSLAI</sequence>
<evidence type="ECO:0000256" key="2">
    <source>
        <dbReference type="ARBA" id="ARBA00022679"/>
    </source>
</evidence>
<comment type="similarity">
    <text evidence="8">Belongs to the KAE1 / TsaD family.</text>
</comment>
<accession>A0A415DU21</accession>
<dbReference type="NCBIfam" id="TIGR00329">
    <property type="entry name" value="gcp_kae1"/>
    <property type="match status" value="1"/>
</dbReference>
<dbReference type="InterPro" id="IPR017861">
    <property type="entry name" value="KAE1/TsaD"/>
</dbReference>
<comment type="catalytic activity">
    <reaction evidence="7 8">
        <text>L-threonylcarbamoyladenylate + adenosine(37) in tRNA = N(6)-L-threonylcarbamoyladenosine(37) in tRNA + AMP + H(+)</text>
        <dbReference type="Rhea" id="RHEA:37059"/>
        <dbReference type="Rhea" id="RHEA-COMP:10162"/>
        <dbReference type="Rhea" id="RHEA-COMP:10163"/>
        <dbReference type="ChEBI" id="CHEBI:15378"/>
        <dbReference type="ChEBI" id="CHEBI:73682"/>
        <dbReference type="ChEBI" id="CHEBI:74411"/>
        <dbReference type="ChEBI" id="CHEBI:74418"/>
        <dbReference type="ChEBI" id="CHEBI:456215"/>
        <dbReference type="EC" id="2.3.1.234"/>
    </reaction>
</comment>
<evidence type="ECO:0000313" key="11">
    <source>
        <dbReference type="Proteomes" id="UP000284841"/>
    </source>
</evidence>
<comment type="subcellular location">
    <subcellularLocation>
        <location evidence="8">Cytoplasm</location>
    </subcellularLocation>
</comment>
<comment type="function">
    <text evidence="8">Required for the formation of a threonylcarbamoyl group on adenosine at position 37 (t(6)A37) in tRNAs that read codons beginning with adenine. Is involved in the transfer of the threonylcarbamoyl moiety of threonylcarbamoyl-AMP (TC-AMP) to the N6 group of A37, together with TsaE and TsaB. TsaD likely plays a direct catalytic role in this reaction.</text>
</comment>
<evidence type="ECO:0000256" key="5">
    <source>
        <dbReference type="ARBA" id="ARBA00023004"/>
    </source>
</evidence>
<dbReference type="FunFam" id="3.30.420.40:FF:000012">
    <property type="entry name" value="tRNA N6-adenosine threonylcarbamoyltransferase"/>
    <property type="match status" value="1"/>
</dbReference>
<feature type="binding site" evidence="8">
    <location>
        <position position="172"/>
    </location>
    <ligand>
        <name>substrate</name>
    </ligand>
</feature>
<feature type="binding site" evidence="8">
    <location>
        <position position="189"/>
    </location>
    <ligand>
        <name>substrate</name>
    </ligand>
</feature>
<protein>
    <recommendedName>
        <fullName evidence="8">tRNA N6-adenosine threonylcarbamoyltransferase</fullName>
        <ecNumber evidence="8">2.3.1.234</ecNumber>
    </recommendedName>
    <alternativeName>
        <fullName evidence="8">N6-L-threonylcarbamoyladenine synthase</fullName>
        <shortName evidence="8">t(6)A synthase</shortName>
    </alternativeName>
    <alternativeName>
        <fullName evidence="8">t(6)A37 threonylcarbamoyladenosine biosynthesis protein TsaD</fullName>
    </alternativeName>
    <alternativeName>
        <fullName evidence="8">tRNA threonylcarbamoyladenosine biosynthesis protein TsaD</fullName>
    </alternativeName>
</protein>
<dbReference type="InterPro" id="IPR022450">
    <property type="entry name" value="TsaD"/>
</dbReference>
<dbReference type="GO" id="GO:0061711">
    <property type="term" value="F:tRNA N(6)-L-threonylcarbamoyladenine synthase activity"/>
    <property type="evidence" value="ECO:0007669"/>
    <property type="project" value="UniProtKB-EC"/>
</dbReference>
<keyword evidence="11" id="KW-1185">Reference proteome</keyword>
<dbReference type="SUPFAM" id="SSF53067">
    <property type="entry name" value="Actin-like ATPase domain"/>
    <property type="match status" value="2"/>
</dbReference>
<dbReference type="GO" id="GO:0005737">
    <property type="term" value="C:cytoplasm"/>
    <property type="evidence" value="ECO:0007669"/>
    <property type="project" value="UniProtKB-SubCell"/>
</dbReference>
<dbReference type="GO" id="GO:0002949">
    <property type="term" value="P:tRNA threonylcarbamoyladenosine modification"/>
    <property type="evidence" value="ECO:0007669"/>
    <property type="project" value="UniProtKB-UniRule"/>
</dbReference>
<dbReference type="STRING" id="1776384.GCA_900086585_01501"/>
<dbReference type="GO" id="GO:0005506">
    <property type="term" value="F:iron ion binding"/>
    <property type="evidence" value="ECO:0007669"/>
    <property type="project" value="UniProtKB-UniRule"/>
</dbReference>
<dbReference type="CDD" id="cd24133">
    <property type="entry name" value="ASKHA_NBD_TsaD_bac"/>
    <property type="match status" value="1"/>
</dbReference>
<dbReference type="PANTHER" id="PTHR11735">
    <property type="entry name" value="TRNA N6-ADENOSINE THREONYLCARBAMOYLTRANSFERASE"/>
    <property type="match status" value="1"/>
</dbReference>
<dbReference type="InterPro" id="IPR043129">
    <property type="entry name" value="ATPase_NBD"/>
</dbReference>
<evidence type="ECO:0000313" key="10">
    <source>
        <dbReference type="EMBL" id="RHJ83410.1"/>
    </source>
</evidence>
<name>A0A415DU21_9FIRM</name>
<dbReference type="OrthoDB" id="9806197at2"/>
<gene>
    <name evidence="8 10" type="primary">tsaD</name>
    <name evidence="10" type="ORF">DW099_19020</name>
</gene>
<dbReference type="Proteomes" id="UP000284841">
    <property type="component" value="Unassembled WGS sequence"/>
</dbReference>
<dbReference type="FunFam" id="3.30.420.40:FF:000040">
    <property type="entry name" value="tRNA N6-adenosine threonylcarbamoyltransferase"/>
    <property type="match status" value="1"/>
</dbReference>
<dbReference type="AlphaFoldDB" id="A0A415DU21"/>
<feature type="binding site" evidence="8">
    <location>
        <position position="185"/>
    </location>
    <ligand>
        <name>substrate</name>
    </ligand>
</feature>
<proteinExistence type="inferred from homology"/>
<evidence type="ECO:0000256" key="6">
    <source>
        <dbReference type="ARBA" id="ARBA00023315"/>
    </source>
</evidence>
<feature type="domain" description="Gcp-like" evidence="9">
    <location>
        <begin position="28"/>
        <end position="313"/>
    </location>
</feature>
<evidence type="ECO:0000259" key="9">
    <source>
        <dbReference type="Pfam" id="PF00814"/>
    </source>
</evidence>
<feature type="binding site" evidence="8">
    <location>
        <position position="307"/>
    </location>
    <ligand>
        <name>Fe cation</name>
        <dbReference type="ChEBI" id="CHEBI:24875"/>
    </ligand>
</feature>
<evidence type="ECO:0000256" key="8">
    <source>
        <dbReference type="HAMAP-Rule" id="MF_01445"/>
    </source>
</evidence>
<dbReference type="InterPro" id="IPR000905">
    <property type="entry name" value="Gcp-like_dom"/>
</dbReference>